<protein>
    <recommendedName>
        <fullName evidence="3">Retrotransposon gag domain-containing protein</fullName>
    </recommendedName>
</protein>
<reference evidence="1" key="1">
    <citation type="journal article" date="2020" name="Stud. Mycol.">
        <title>101 Dothideomycetes genomes: a test case for predicting lifestyles and emergence of pathogens.</title>
        <authorList>
            <person name="Haridas S."/>
            <person name="Albert R."/>
            <person name="Binder M."/>
            <person name="Bloem J."/>
            <person name="Labutti K."/>
            <person name="Salamov A."/>
            <person name="Andreopoulos B."/>
            <person name="Baker S."/>
            <person name="Barry K."/>
            <person name="Bills G."/>
            <person name="Bluhm B."/>
            <person name="Cannon C."/>
            <person name="Castanera R."/>
            <person name="Culley D."/>
            <person name="Daum C."/>
            <person name="Ezra D."/>
            <person name="Gonzalez J."/>
            <person name="Henrissat B."/>
            <person name="Kuo A."/>
            <person name="Liang C."/>
            <person name="Lipzen A."/>
            <person name="Lutzoni F."/>
            <person name="Magnuson J."/>
            <person name="Mondo S."/>
            <person name="Nolan M."/>
            <person name="Ohm R."/>
            <person name="Pangilinan J."/>
            <person name="Park H.-J."/>
            <person name="Ramirez L."/>
            <person name="Alfaro M."/>
            <person name="Sun H."/>
            <person name="Tritt A."/>
            <person name="Yoshinaga Y."/>
            <person name="Zwiers L.-H."/>
            <person name="Turgeon B."/>
            <person name="Goodwin S."/>
            <person name="Spatafora J."/>
            <person name="Crous P."/>
            <person name="Grigoriev I."/>
        </authorList>
    </citation>
    <scope>NUCLEOTIDE SEQUENCE</scope>
    <source>
        <strain evidence="1">ATCC 16933</strain>
    </source>
</reference>
<evidence type="ECO:0000313" key="1">
    <source>
        <dbReference type="EMBL" id="KAF2461710.1"/>
    </source>
</evidence>
<organism evidence="1 2">
    <name type="scientific">Lineolata rhizophorae</name>
    <dbReference type="NCBI Taxonomy" id="578093"/>
    <lineage>
        <taxon>Eukaryota</taxon>
        <taxon>Fungi</taxon>
        <taxon>Dikarya</taxon>
        <taxon>Ascomycota</taxon>
        <taxon>Pezizomycotina</taxon>
        <taxon>Dothideomycetes</taxon>
        <taxon>Dothideomycetes incertae sedis</taxon>
        <taxon>Lineolatales</taxon>
        <taxon>Lineolataceae</taxon>
        <taxon>Lineolata</taxon>
    </lineage>
</organism>
<accession>A0A6A6PCW2</accession>
<evidence type="ECO:0008006" key="3">
    <source>
        <dbReference type="Google" id="ProtNLM"/>
    </source>
</evidence>
<evidence type="ECO:0000313" key="2">
    <source>
        <dbReference type="Proteomes" id="UP000799766"/>
    </source>
</evidence>
<sequence>MASDEDPYVLEVGLSTLPGVPFVSTTLATANPPVRGVPVRDSPYWPIQVSIEHENVTKPLARPGIIGIFCPCPTELLGLMPREKQVETDTDKFIERLEGISEFMQVRCMPYCLRGEAQIWFNNLSLEQQRWLCNAPLKSWISLLDRLWPSPETASRRLAKLSYSEEDWSKRMSLVQHANEVLHLVNRLAPERRSRRPTEFIWKSIQKRLHNKLYKRGVKYHLSMDDYMSILKKIDQGRRDGRVSKALEEDGLKYYRN</sequence>
<keyword evidence="2" id="KW-1185">Reference proteome</keyword>
<proteinExistence type="predicted"/>
<dbReference type="AlphaFoldDB" id="A0A6A6PCW2"/>
<name>A0A6A6PCW2_9PEZI</name>
<gene>
    <name evidence="1" type="ORF">BDY21DRAFT_360775</name>
</gene>
<dbReference type="Proteomes" id="UP000799766">
    <property type="component" value="Unassembled WGS sequence"/>
</dbReference>
<dbReference type="EMBL" id="MU001671">
    <property type="protein sequence ID" value="KAF2461710.1"/>
    <property type="molecule type" value="Genomic_DNA"/>
</dbReference>